<evidence type="ECO:0000256" key="2">
    <source>
        <dbReference type="ARBA" id="ARBA00006634"/>
    </source>
</evidence>
<evidence type="ECO:0000256" key="1">
    <source>
        <dbReference type="ARBA" id="ARBA00004123"/>
    </source>
</evidence>
<dbReference type="PANTHER" id="PTHR28491">
    <property type="entry name" value="UPF0688 PROTEIN C1ORF174"/>
    <property type="match status" value="1"/>
</dbReference>
<sequence>SSSRKTAGRRPSKRRKCEKSIALNPELQGDACGSESTAASGETPKASDGDQCAEDPGGCDIIQQNKGENIPGTNDDKEITEHNVSLKPQAVKSSSAASKTDSRDSLHICSEEERSCGSVFSDESSWEDADLPQKPIQLDSSVFLNEDSNQPMPVHRFFGDIAVLQDLPAVTLPSTMKSRREFRKLHFIAKEEEEEEDD</sequence>
<reference evidence="5 6" key="1">
    <citation type="submission" date="2019-09" db="EMBL/GenBank/DDBJ databases">
        <title>Bird 10,000 Genomes (B10K) Project - Family phase.</title>
        <authorList>
            <person name="Zhang G."/>
        </authorList>
    </citation>
    <scope>NUCLEOTIDE SEQUENCE [LARGE SCALE GENOMIC DNA]</scope>
    <source>
        <strain evidence="5">B10K-DU-012-37</strain>
    </source>
</reference>
<dbReference type="OrthoDB" id="8730115at2759"/>
<dbReference type="InterPro" id="IPR031530">
    <property type="entry name" value="UPF0688"/>
</dbReference>
<feature type="non-terminal residue" evidence="5">
    <location>
        <position position="1"/>
    </location>
</feature>
<comment type="subcellular location">
    <subcellularLocation>
        <location evidence="1">Nucleus</location>
    </subcellularLocation>
</comment>
<dbReference type="Pfam" id="PF15772">
    <property type="entry name" value="UPF0688"/>
    <property type="match status" value="1"/>
</dbReference>
<organism evidence="5 6">
    <name type="scientific">Upupa epops</name>
    <name type="common">Eurasian hoopoe</name>
    <dbReference type="NCBI Taxonomy" id="57439"/>
    <lineage>
        <taxon>Eukaryota</taxon>
        <taxon>Metazoa</taxon>
        <taxon>Chordata</taxon>
        <taxon>Craniata</taxon>
        <taxon>Vertebrata</taxon>
        <taxon>Euteleostomi</taxon>
        <taxon>Archelosauria</taxon>
        <taxon>Archosauria</taxon>
        <taxon>Dinosauria</taxon>
        <taxon>Saurischia</taxon>
        <taxon>Theropoda</taxon>
        <taxon>Coelurosauria</taxon>
        <taxon>Aves</taxon>
        <taxon>Neognathae</taxon>
        <taxon>Neoaves</taxon>
        <taxon>Telluraves</taxon>
        <taxon>Coraciimorphae</taxon>
        <taxon>Bucerotiformes</taxon>
        <taxon>Upupidae</taxon>
        <taxon>Upupa</taxon>
    </lineage>
</organism>
<gene>
    <name evidence="5" type="ORF">UPUEPO_R12502</name>
</gene>
<keyword evidence="6" id="KW-1185">Reference proteome</keyword>
<keyword evidence="3" id="KW-0539">Nucleus</keyword>
<protein>
    <submittedName>
        <fullName evidence="5">CA174 protein</fullName>
    </submittedName>
</protein>
<dbReference type="EMBL" id="VZRI01005489">
    <property type="protein sequence ID" value="NWU93814.1"/>
    <property type="molecule type" value="Genomic_DNA"/>
</dbReference>
<proteinExistence type="inferred from homology"/>
<comment type="caution">
    <text evidence="5">The sequence shown here is derived from an EMBL/GenBank/DDBJ whole genome shotgun (WGS) entry which is preliminary data.</text>
</comment>
<feature type="compositionally biased region" description="Basic residues" evidence="4">
    <location>
        <begin position="1"/>
        <end position="17"/>
    </location>
</feature>
<evidence type="ECO:0000256" key="4">
    <source>
        <dbReference type="SAM" id="MobiDB-lite"/>
    </source>
</evidence>
<dbReference type="Proteomes" id="UP000544127">
    <property type="component" value="Unassembled WGS sequence"/>
</dbReference>
<feature type="non-terminal residue" evidence="5">
    <location>
        <position position="198"/>
    </location>
</feature>
<evidence type="ECO:0000256" key="3">
    <source>
        <dbReference type="ARBA" id="ARBA00023242"/>
    </source>
</evidence>
<comment type="similarity">
    <text evidence="2">Belongs to the UPF0688 family.</text>
</comment>
<dbReference type="GO" id="GO:0005634">
    <property type="term" value="C:nucleus"/>
    <property type="evidence" value="ECO:0007669"/>
    <property type="project" value="UniProtKB-SubCell"/>
</dbReference>
<dbReference type="AlphaFoldDB" id="A0A7K6AV41"/>
<name>A0A7K6AV41_UPUEP</name>
<accession>A0A7K6AV41</accession>
<feature type="region of interest" description="Disordered" evidence="4">
    <location>
        <begin position="1"/>
        <end position="106"/>
    </location>
</feature>
<evidence type="ECO:0000313" key="5">
    <source>
        <dbReference type="EMBL" id="NWU93814.1"/>
    </source>
</evidence>
<evidence type="ECO:0000313" key="6">
    <source>
        <dbReference type="Proteomes" id="UP000544127"/>
    </source>
</evidence>
<dbReference type="PANTHER" id="PTHR28491:SF1">
    <property type="entry name" value="UPF0688 PROTEIN C1ORF174"/>
    <property type="match status" value="1"/>
</dbReference>